<reference evidence="2" key="1">
    <citation type="journal article" date="2023" name="Mol. Phylogenet. Evol.">
        <title>Genome-scale phylogeny and comparative genomics of the fungal order Sordariales.</title>
        <authorList>
            <person name="Hensen N."/>
            <person name="Bonometti L."/>
            <person name="Westerberg I."/>
            <person name="Brannstrom I.O."/>
            <person name="Guillou S."/>
            <person name="Cros-Aarteil S."/>
            <person name="Calhoun S."/>
            <person name="Haridas S."/>
            <person name="Kuo A."/>
            <person name="Mondo S."/>
            <person name="Pangilinan J."/>
            <person name="Riley R."/>
            <person name="LaButti K."/>
            <person name="Andreopoulos B."/>
            <person name="Lipzen A."/>
            <person name="Chen C."/>
            <person name="Yan M."/>
            <person name="Daum C."/>
            <person name="Ng V."/>
            <person name="Clum A."/>
            <person name="Steindorff A."/>
            <person name="Ohm R.A."/>
            <person name="Martin F."/>
            <person name="Silar P."/>
            <person name="Natvig D.O."/>
            <person name="Lalanne C."/>
            <person name="Gautier V."/>
            <person name="Ament-Velasquez S.L."/>
            <person name="Kruys A."/>
            <person name="Hutchinson M.I."/>
            <person name="Powell A.J."/>
            <person name="Barry K."/>
            <person name="Miller A.N."/>
            <person name="Grigoriev I.V."/>
            <person name="Debuchy R."/>
            <person name="Gladieux P."/>
            <person name="Hiltunen Thoren M."/>
            <person name="Johannesson H."/>
        </authorList>
    </citation>
    <scope>NUCLEOTIDE SEQUENCE</scope>
    <source>
        <strain evidence="2">PSN293</strain>
    </source>
</reference>
<comment type="caution">
    <text evidence="2">The sequence shown here is derived from an EMBL/GenBank/DDBJ whole genome shotgun (WGS) entry which is preliminary data.</text>
</comment>
<feature type="region of interest" description="Disordered" evidence="1">
    <location>
        <begin position="599"/>
        <end position="627"/>
    </location>
</feature>
<dbReference type="AlphaFoldDB" id="A0AAN6YJT9"/>
<feature type="compositionally biased region" description="Low complexity" evidence="1">
    <location>
        <begin position="14"/>
        <end position="26"/>
    </location>
</feature>
<feature type="compositionally biased region" description="Basic and acidic residues" evidence="1">
    <location>
        <begin position="369"/>
        <end position="403"/>
    </location>
</feature>
<feature type="compositionally biased region" description="Basic and acidic residues" evidence="1">
    <location>
        <begin position="479"/>
        <end position="488"/>
    </location>
</feature>
<dbReference type="EMBL" id="MU858056">
    <property type="protein sequence ID" value="KAK4217997.1"/>
    <property type="molecule type" value="Genomic_DNA"/>
</dbReference>
<feature type="compositionally biased region" description="Low complexity" evidence="1">
    <location>
        <begin position="72"/>
        <end position="87"/>
    </location>
</feature>
<feature type="compositionally biased region" description="Polar residues" evidence="1">
    <location>
        <begin position="511"/>
        <end position="525"/>
    </location>
</feature>
<feature type="compositionally biased region" description="Polar residues" evidence="1">
    <location>
        <begin position="827"/>
        <end position="843"/>
    </location>
</feature>
<feature type="compositionally biased region" description="Low complexity" evidence="1">
    <location>
        <begin position="664"/>
        <end position="677"/>
    </location>
</feature>
<dbReference type="Proteomes" id="UP001301769">
    <property type="component" value="Unassembled WGS sequence"/>
</dbReference>
<feature type="compositionally biased region" description="Polar residues" evidence="1">
    <location>
        <begin position="138"/>
        <end position="155"/>
    </location>
</feature>
<feature type="region of interest" description="Disordered" evidence="1">
    <location>
        <begin position="468"/>
        <end position="568"/>
    </location>
</feature>
<feature type="region of interest" description="Disordered" evidence="1">
    <location>
        <begin position="369"/>
        <end position="419"/>
    </location>
</feature>
<feature type="region of interest" description="Disordered" evidence="1">
    <location>
        <begin position="955"/>
        <end position="1084"/>
    </location>
</feature>
<protein>
    <submittedName>
        <fullName evidence="2">Uncharacterized protein</fullName>
    </submittedName>
</protein>
<feature type="compositionally biased region" description="Polar residues" evidence="1">
    <location>
        <begin position="558"/>
        <end position="568"/>
    </location>
</feature>
<evidence type="ECO:0000313" key="3">
    <source>
        <dbReference type="Proteomes" id="UP001301769"/>
    </source>
</evidence>
<feature type="compositionally biased region" description="Polar residues" evidence="1">
    <location>
        <begin position="615"/>
        <end position="624"/>
    </location>
</feature>
<accession>A0AAN6YJT9</accession>
<proteinExistence type="predicted"/>
<feature type="region of interest" description="Disordered" evidence="1">
    <location>
        <begin position="1"/>
        <end position="104"/>
    </location>
</feature>
<evidence type="ECO:0000313" key="2">
    <source>
        <dbReference type="EMBL" id="KAK4217997.1"/>
    </source>
</evidence>
<feature type="region of interest" description="Disordered" evidence="1">
    <location>
        <begin position="786"/>
        <end position="844"/>
    </location>
</feature>
<feature type="compositionally biased region" description="Low complexity" evidence="1">
    <location>
        <begin position="36"/>
        <end position="64"/>
    </location>
</feature>
<organism evidence="2 3">
    <name type="scientific">Rhypophila decipiens</name>
    <dbReference type="NCBI Taxonomy" id="261697"/>
    <lineage>
        <taxon>Eukaryota</taxon>
        <taxon>Fungi</taxon>
        <taxon>Dikarya</taxon>
        <taxon>Ascomycota</taxon>
        <taxon>Pezizomycotina</taxon>
        <taxon>Sordariomycetes</taxon>
        <taxon>Sordariomycetidae</taxon>
        <taxon>Sordariales</taxon>
        <taxon>Naviculisporaceae</taxon>
        <taxon>Rhypophila</taxon>
    </lineage>
</organism>
<feature type="compositionally biased region" description="Polar residues" evidence="1">
    <location>
        <begin position="194"/>
        <end position="209"/>
    </location>
</feature>
<feature type="compositionally biased region" description="Low complexity" evidence="1">
    <location>
        <begin position="243"/>
        <end position="259"/>
    </location>
</feature>
<sequence length="1084" mass="116548">MTSAGFAIEMGHGPSPTATTTAPAPSYNISSMHPVSTSAAASRSSSSINSGSSNTNKNKKNTGNCPPPNTAPAPGNTNPNNTNANTPSLGHENSTFHAHRQNHNSSKLPAFRFADLKKDALVLPSLLQRMPPSPVSPNPAQNLNTVPDNQENPQDANHLHPTNQHQHQSQQHPSHPNNAQTIADKPVPLERPPSSATRISHQPKSQILRTSTIPTPSATTSFNPSPGIKRPASFPDSPRIVRTSTVASQSASTSAATQVAKRRLTTSGPADRVESSTSTEPALKSSRATETSDPAEDSTKEWAQGQRQLLPRTVDSAKLDEKKKSRPPISYRSPIVTNSAGVGGRPVIPPIRSFRSSGERKSLVLDMHTRRMSDESFSEDKITDPNQRDRTLRTLEGREDDYSRVTPPDSTDAATDNENTAEIFMNIAREESSYRQVEDRGGREDQSAISRITRASHRRPLSTTVATFQGASPPQLTRRLSDQRDNFRSRNLSDVQSAQKTTRELAYARPSITTSEAPARTSSLRTPLRPSPITPRHNGFQDDSTDGNPMYARRKSVAESTVSNSASRVSQYRNANLAVGQGRTYHSSPLVPKSVEFQKHEQQHGTDANHGVEGTESSGSTAAPSTVWDELDDLKSRIHRLELTGKIPPTSGAAMSRASDDRPPTATTNATTMSASPKRGSGTGMAPVDTTSTASSQRDSQPILLSALSKTKNLVSAEVFSAIESAATDALALSNMMGAAGLPGPISSGASTVGTGNVTDRQLRRKADSICRSLTELCIALADEVGPPKQPQTLQSQPSREADVLKSPGPQPTNSSGQKRTVAFPDSGTSKLLTTSPRAPTSLEQRRMSMLATSNLSSLTSPRYAAAPLTPLESTGAGRKTSMLLRTFRAGTEEPEELPGRRSSLILRKRRAVTEEPEELAQEGRKTSLLRTRRTMNDDDDDAGRFRTPSRAVTEVNGFRTAPAHISTLGQTSPPDTSLESSPLPRSRLVPSSFNSRLAGAPTSTSSGLMQRRFLGRTTVTQDRETGPSAVEKLAEDRGQRQFSLGQTSLLNRTGSITTPRRRESAIPGLHNTQQAAGGSSYHR</sequence>
<feature type="region of interest" description="Disordered" evidence="1">
    <location>
        <begin position="128"/>
        <end position="344"/>
    </location>
</feature>
<feature type="compositionally biased region" description="Polar residues" evidence="1">
    <location>
        <begin position="689"/>
        <end position="700"/>
    </location>
</feature>
<feature type="compositionally biased region" description="Polar residues" evidence="1">
    <location>
        <begin position="408"/>
        <end position="419"/>
    </location>
</feature>
<feature type="compositionally biased region" description="Low complexity" evidence="1">
    <location>
        <begin position="160"/>
        <end position="178"/>
    </location>
</feature>
<evidence type="ECO:0000256" key="1">
    <source>
        <dbReference type="SAM" id="MobiDB-lite"/>
    </source>
</evidence>
<keyword evidence="3" id="KW-1185">Reference proteome</keyword>
<feature type="compositionally biased region" description="Polar residues" evidence="1">
    <location>
        <begin position="489"/>
        <end position="500"/>
    </location>
</feature>
<feature type="compositionally biased region" description="Low complexity" evidence="1">
    <location>
        <begin position="978"/>
        <end position="993"/>
    </location>
</feature>
<reference evidence="2" key="2">
    <citation type="submission" date="2023-05" db="EMBL/GenBank/DDBJ databases">
        <authorList>
            <consortium name="Lawrence Berkeley National Laboratory"/>
            <person name="Steindorff A."/>
            <person name="Hensen N."/>
            <person name="Bonometti L."/>
            <person name="Westerberg I."/>
            <person name="Brannstrom I.O."/>
            <person name="Guillou S."/>
            <person name="Cros-Aarteil S."/>
            <person name="Calhoun S."/>
            <person name="Haridas S."/>
            <person name="Kuo A."/>
            <person name="Mondo S."/>
            <person name="Pangilinan J."/>
            <person name="Riley R."/>
            <person name="Labutti K."/>
            <person name="Andreopoulos B."/>
            <person name="Lipzen A."/>
            <person name="Chen C."/>
            <person name="Yanf M."/>
            <person name="Daum C."/>
            <person name="Ng V."/>
            <person name="Clum A."/>
            <person name="Ohm R."/>
            <person name="Martin F."/>
            <person name="Silar P."/>
            <person name="Natvig D."/>
            <person name="Lalanne C."/>
            <person name="Gautier V."/>
            <person name="Ament-Velasquez S.L."/>
            <person name="Kruys A."/>
            <person name="Hutchinson M.I."/>
            <person name="Powell A.J."/>
            <person name="Barry K."/>
            <person name="Miller A.N."/>
            <person name="Grigoriev I.V."/>
            <person name="Debuchy R."/>
            <person name="Gladieux P."/>
            <person name="Thoren M.H."/>
            <person name="Johannesson H."/>
        </authorList>
    </citation>
    <scope>NUCLEOTIDE SEQUENCE</scope>
    <source>
        <strain evidence="2">PSN293</strain>
    </source>
</reference>
<feature type="compositionally biased region" description="Polar residues" evidence="1">
    <location>
        <begin position="1041"/>
        <end position="1059"/>
    </location>
</feature>
<feature type="compositionally biased region" description="Polar residues" evidence="1">
    <location>
        <begin position="275"/>
        <end position="292"/>
    </location>
</feature>
<feature type="region of interest" description="Disordered" evidence="1">
    <location>
        <begin position="642"/>
        <end position="700"/>
    </location>
</feature>
<gene>
    <name evidence="2" type="ORF">QBC37DRAFT_369532</name>
</gene>
<name>A0AAN6YJT9_9PEZI</name>
<feature type="compositionally biased region" description="Low complexity" evidence="1">
    <location>
        <begin position="210"/>
        <end position="221"/>
    </location>
</feature>